<evidence type="ECO:0000313" key="16">
    <source>
        <dbReference type="EMBL" id="KAF7505631.1"/>
    </source>
</evidence>
<dbReference type="InterPro" id="IPR000903">
    <property type="entry name" value="NMT"/>
</dbReference>
<evidence type="ECO:0000256" key="6">
    <source>
        <dbReference type="ARBA" id="ARBA00022240"/>
    </source>
</evidence>
<evidence type="ECO:0000256" key="12">
    <source>
        <dbReference type="RuleBase" id="RU004178"/>
    </source>
</evidence>
<dbReference type="FunFam" id="3.40.630.30:FF:000056">
    <property type="entry name" value="Glycylpeptide N-tetradecanoyltransferase"/>
    <property type="match status" value="1"/>
</dbReference>
<dbReference type="InterPro" id="IPR022677">
    <property type="entry name" value="NMT_C"/>
</dbReference>
<dbReference type="InterPro" id="IPR022678">
    <property type="entry name" value="NMT_CS"/>
</dbReference>
<evidence type="ECO:0000256" key="11">
    <source>
        <dbReference type="RuleBase" id="RU000586"/>
    </source>
</evidence>
<dbReference type="GO" id="GO:0004379">
    <property type="term" value="F:glycylpeptide N-tetradecanoyltransferase activity"/>
    <property type="evidence" value="ECO:0007669"/>
    <property type="project" value="UniProtKB-EC"/>
</dbReference>
<organism evidence="16 17">
    <name type="scientific">Endocarpon pusillum</name>
    <dbReference type="NCBI Taxonomy" id="364733"/>
    <lineage>
        <taxon>Eukaryota</taxon>
        <taxon>Fungi</taxon>
        <taxon>Dikarya</taxon>
        <taxon>Ascomycota</taxon>
        <taxon>Pezizomycotina</taxon>
        <taxon>Eurotiomycetes</taxon>
        <taxon>Chaetothyriomycetidae</taxon>
        <taxon>Verrucariales</taxon>
        <taxon>Verrucariaceae</taxon>
        <taxon>Endocarpon</taxon>
    </lineage>
</organism>
<evidence type="ECO:0000256" key="3">
    <source>
        <dbReference type="ARBA" id="ARBA00009469"/>
    </source>
</evidence>
<comment type="subcellular location">
    <subcellularLocation>
        <location evidence="2">Cytoplasm</location>
    </subcellularLocation>
</comment>
<dbReference type="OrthoDB" id="60315at2759"/>
<dbReference type="EMBL" id="JAACFV010000104">
    <property type="protein sequence ID" value="KAF7505631.1"/>
    <property type="molecule type" value="Genomic_DNA"/>
</dbReference>
<dbReference type="PROSITE" id="PS00976">
    <property type="entry name" value="NMT_2"/>
    <property type="match status" value="1"/>
</dbReference>
<evidence type="ECO:0000313" key="17">
    <source>
        <dbReference type="Proteomes" id="UP000606974"/>
    </source>
</evidence>
<feature type="region of interest" description="Disordered" evidence="13">
    <location>
        <begin position="1"/>
        <end position="82"/>
    </location>
</feature>
<evidence type="ECO:0000259" key="15">
    <source>
        <dbReference type="Pfam" id="PF02799"/>
    </source>
</evidence>
<feature type="compositionally biased region" description="Polar residues" evidence="13">
    <location>
        <begin position="16"/>
        <end position="42"/>
    </location>
</feature>
<keyword evidence="9 11" id="KW-0012">Acyltransferase</keyword>
<keyword evidence="7" id="KW-0963">Cytoplasm</keyword>
<dbReference type="EC" id="2.3.1.97" evidence="5 11"/>
<dbReference type="Pfam" id="PF02799">
    <property type="entry name" value="NMT_C"/>
    <property type="match status" value="1"/>
</dbReference>
<comment type="function">
    <text evidence="1 11">Adds a myristoyl group to the N-terminal glycine residue of certain cellular proteins.</text>
</comment>
<comment type="catalytic activity">
    <reaction evidence="10 11">
        <text>N-terminal glycyl-[protein] + tetradecanoyl-CoA = N-tetradecanoylglycyl-[protein] + CoA + H(+)</text>
        <dbReference type="Rhea" id="RHEA:15521"/>
        <dbReference type="Rhea" id="RHEA-COMP:12666"/>
        <dbReference type="Rhea" id="RHEA-COMP:12667"/>
        <dbReference type="ChEBI" id="CHEBI:15378"/>
        <dbReference type="ChEBI" id="CHEBI:57287"/>
        <dbReference type="ChEBI" id="CHEBI:57385"/>
        <dbReference type="ChEBI" id="CHEBI:64723"/>
        <dbReference type="ChEBI" id="CHEBI:133050"/>
        <dbReference type="EC" id="2.3.1.97"/>
    </reaction>
</comment>
<evidence type="ECO:0000256" key="7">
    <source>
        <dbReference type="ARBA" id="ARBA00022490"/>
    </source>
</evidence>
<accession>A0A8H7E3V1</accession>
<keyword evidence="17" id="KW-1185">Reference proteome</keyword>
<comment type="subunit">
    <text evidence="4">Monomer.</text>
</comment>
<dbReference type="InterPro" id="IPR022676">
    <property type="entry name" value="NMT_N"/>
</dbReference>
<dbReference type="PROSITE" id="PS00975">
    <property type="entry name" value="NMT_1"/>
    <property type="match status" value="1"/>
</dbReference>
<dbReference type="AlphaFoldDB" id="A0A8H7E3V1"/>
<sequence length="554" mass="62311">MAGSQPVGGGGPLPATVSNASESTGEQSTVKDSTTSSNPAAETTTKKKKRMRQKQGDPLQTDNSTASSEESSNKAASKLTPQMADSLLEMNPALRGELGTLDKSKAREMLKKMNISDLLTGMSIGGKNQKDMASYKFWQTQPVPRFDEKADDPKPDGPITIIDPEQVAKEPEPLLEGFEWCELDLNKEEELKEVYELLTYHYVEDGNAMFRFKYSKSFFNWALKPPGWLGKWHIGVRATKSRKLVASIFGIPVHLRIRDVDLKATEINFLCIHKKLRSKRLAPLLIKEVTRRCYLAGIYQAIYTAGVVLPKPVGTCRYFHRPLDWLKLYDVGFSPLPPGSTKARMITRNQVATKTSTPGWRQMRSEDIEAVRDLLQRYLSKFQMTQNFSTEEIEHWLLDKSADEHDVRTVWSYVVEAAETGKITDMVSFYCLESSVIKNEGKTDGSETVKAAYLFYYASETAFAEKEKGYKERLKGLIGDALVEAKKARFDVFNALTLHDNPLFLEDLKFGAGDGQLHYYLYNYRTQPISGGVNKENMPDASEKGRRGIGMVLL</sequence>
<evidence type="ECO:0000259" key="14">
    <source>
        <dbReference type="Pfam" id="PF01233"/>
    </source>
</evidence>
<dbReference type="PANTHER" id="PTHR11377">
    <property type="entry name" value="N-MYRISTOYL TRANSFERASE"/>
    <property type="match status" value="1"/>
</dbReference>
<keyword evidence="8 11" id="KW-0808">Transferase</keyword>
<dbReference type="Gene3D" id="3.40.630.30">
    <property type="match status" value="2"/>
</dbReference>
<dbReference type="PIRSF" id="PIRSF015892">
    <property type="entry name" value="N-myristl_transf"/>
    <property type="match status" value="1"/>
</dbReference>
<feature type="compositionally biased region" description="Low complexity" evidence="13">
    <location>
        <begin position="63"/>
        <end position="78"/>
    </location>
</feature>
<evidence type="ECO:0000256" key="8">
    <source>
        <dbReference type="ARBA" id="ARBA00022679"/>
    </source>
</evidence>
<dbReference type="InterPro" id="IPR016181">
    <property type="entry name" value="Acyl_CoA_acyltransferase"/>
</dbReference>
<feature type="compositionally biased region" description="Gly residues" evidence="13">
    <location>
        <begin position="1"/>
        <end position="12"/>
    </location>
</feature>
<evidence type="ECO:0000256" key="13">
    <source>
        <dbReference type="SAM" id="MobiDB-lite"/>
    </source>
</evidence>
<name>A0A8H7E3V1_9EURO</name>
<reference evidence="16" key="1">
    <citation type="submission" date="2020-02" db="EMBL/GenBank/DDBJ databases">
        <authorList>
            <person name="Palmer J.M."/>
        </authorList>
    </citation>
    <scope>NUCLEOTIDE SEQUENCE</scope>
    <source>
        <strain evidence="16">EPUS1.4</strain>
        <tissue evidence="16">Thallus</tissue>
    </source>
</reference>
<protein>
    <recommendedName>
        <fullName evidence="6 11">Glycylpeptide N-tetradecanoyltransferase</fullName>
        <ecNumber evidence="5 11">2.3.1.97</ecNumber>
    </recommendedName>
</protein>
<evidence type="ECO:0000256" key="1">
    <source>
        <dbReference type="ARBA" id="ARBA00003900"/>
    </source>
</evidence>
<evidence type="ECO:0000256" key="9">
    <source>
        <dbReference type="ARBA" id="ARBA00023315"/>
    </source>
</evidence>
<evidence type="ECO:0000256" key="10">
    <source>
        <dbReference type="ARBA" id="ARBA00048276"/>
    </source>
</evidence>
<comment type="similarity">
    <text evidence="3 12">Belongs to the NMT family.</text>
</comment>
<dbReference type="FunFam" id="3.40.630.30:FF:000042">
    <property type="entry name" value="Glycylpeptide N-tetradecanoyltransferase"/>
    <property type="match status" value="1"/>
</dbReference>
<dbReference type="PANTHER" id="PTHR11377:SF5">
    <property type="entry name" value="GLYCYLPEPTIDE N-TETRADECANOYLTRANSFERASE"/>
    <property type="match status" value="1"/>
</dbReference>
<proteinExistence type="inferred from homology"/>
<feature type="domain" description="Glycylpeptide N-tetradecanoyltransferase C-terminal" evidence="15">
    <location>
        <begin position="330"/>
        <end position="551"/>
    </location>
</feature>
<dbReference type="SUPFAM" id="SSF55729">
    <property type="entry name" value="Acyl-CoA N-acyltransferases (Nat)"/>
    <property type="match status" value="2"/>
</dbReference>
<evidence type="ECO:0000256" key="2">
    <source>
        <dbReference type="ARBA" id="ARBA00004496"/>
    </source>
</evidence>
<evidence type="ECO:0000256" key="5">
    <source>
        <dbReference type="ARBA" id="ARBA00012923"/>
    </source>
</evidence>
<comment type="caution">
    <text evidence="16">The sequence shown here is derived from an EMBL/GenBank/DDBJ whole genome shotgun (WGS) entry which is preliminary data.</text>
</comment>
<feature type="domain" description="Glycylpeptide N-tetradecanoyltransferase N-terminal" evidence="14">
    <location>
        <begin position="162"/>
        <end position="316"/>
    </location>
</feature>
<gene>
    <name evidence="16" type="primary">NMT1</name>
    <name evidence="16" type="ORF">GJ744_000566</name>
</gene>
<evidence type="ECO:0000256" key="4">
    <source>
        <dbReference type="ARBA" id="ARBA00011245"/>
    </source>
</evidence>
<dbReference type="Pfam" id="PF01233">
    <property type="entry name" value="NMT"/>
    <property type="match status" value="1"/>
</dbReference>
<dbReference type="Proteomes" id="UP000606974">
    <property type="component" value="Unassembled WGS sequence"/>
</dbReference>
<dbReference type="GO" id="GO:0005737">
    <property type="term" value="C:cytoplasm"/>
    <property type="evidence" value="ECO:0007669"/>
    <property type="project" value="UniProtKB-SubCell"/>
</dbReference>